<name>G5NMJ9_SALET</name>
<feature type="compositionally biased region" description="Polar residues" evidence="1">
    <location>
        <begin position="39"/>
        <end position="48"/>
    </location>
</feature>
<comment type="caution">
    <text evidence="2">The sequence shown here is derived from an EMBL/GenBank/DDBJ whole genome shotgun (WGS) entry which is preliminary data.</text>
</comment>
<protein>
    <submittedName>
        <fullName evidence="2">Uncharacterized protein</fullName>
    </submittedName>
</protein>
<sequence length="48" mass="5347">MGSSLYSQGEQEVSPRYRSLPHAACSSRPVAGQRRPWNNEPTNVSMIN</sequence>
<evidence type="ECO:0000313" key="3">
    <source>
        <dbReference type="Proteomes" id="UP000003532"/>
    </source>
</evidence>
<organism evidence="2 3">
    <name type="scientific">Salmonella enterica subsp. enterica serovar Inverness str. R8-3668</name>
    <dbReference type="NCBI Taxonomy" id="913075"/>
    <lineage>
        <taxon>Bacteria</taxon>
        <taxon>Pseudomonadati</taxon>
        <taxon>Pseudomonadota</taxon>
        <taxon>Gammaproteobacteria</taxon>
        <taxon>Enterobacterales</taxon>
        <taxon>Enterobacteriaceae</taxon>
        <taxon>Salmonella</taxon>
    </lineage>
</organism>
<reference evidence="2 3" key="1">
    <citation type="journal article" date="2011" name="BMC Genomics">
        <title>Genome sequencing reveals diversification of virulence factor content and possible host adaptation in distinct subpopulations of Salmonella enterica.</title>
        <authorList>
            <person name="den Bakker H.C."/>
            <person name="Moreno Switt A.I."/>
            <person name="Govoni G."/>
            <person name="Cummings C.A."/>
            <person name="Ranieri M.L."/>
            <person name="Degoricija L."/>
            <person name="Hoelzer K."/>
            <person name="Rodriguez-Rivera L.D."/>
            <person name="Brown S."/>
            <person name="Bolchacova E."/>
            <person name="Furtado M.R."/>
            <person name="Wiedmann M."/>
        </authorList>
    </citation>
    <scope>NUCLEOTIDE SEQUENCE [LARGE SCALE GENOMIC DNA]</scope>
    <source>
        <strain evidence="2 3">R8-3668</strain>
    </source>
</reference>
<feature type="region of interest" description="Disordered" evidence="1">
    <location>
        <begin position="1"/>
        <end position="48"/>
    </location>
</feature>
<accession>G5NMJ9</accession>
<evidence type="ECO:0000256" key="1">
    <source>
        <dbReference type="SAM" id="MobiDB-lite"/>
    </source>
</evidence>
<dbReference type="AlphaFoldDB" id="G5NMJ9"/>
<dbReference type="EMBL" id="AFCO01002101">
    <property type="protein sequence ID" value="EHC47285.1"/>
    <property type="molecule type" value="Genomic_DNA"/>
</dbReference>
<dbReference type="Proteomes" id="UP000003532">
    <property type="component" value="Unassembled WGS sequence"/>
</dbReference>
<evidence type="ECO:0000313" key="2">
    <source>
        <dbReference type="EMBL" id="EHC47285.1"/>
    </source>
</evidence>
<proteinExistence type="predicted"/>
<gene>
    <name evidence="2" type="ORF">LTSEINV_6375</name>
</gene>
<feature type="compositionally biased region" description="Polar residues" evidence="1">
    <location>
        <begin position="1"/>
        <end position="11"/>
    </location>
</feature>
<feature type="non-terminal residue" evidence="2">
    <location>
        <position position="48"/>
    </location>
</feature>